<feature type="region of interest" description="Disordered" evidence="1">
    <location>
        <begin position="62"/>
        <end position="114"/>
    </location>
</feature>
<dbReference type="OrthoDB" id="266937at2759"/>
<organism evidence="2 3">
    <name type="scientific">Leptomonas seymouri</name>
    <dbReference type="NCBI Taxonomy" id="5684"/>
    <lineage>
        <taxon>Eukaryota</taxon>
        <taxon>Discoba</taxon>
        <taxon>Euglenozoa</taxon>
        <taxon>Kinetoplastea</taxon>
        <taxon>Metakinetoplastina</taxon>
        <taxon>Trypanosomatida</taxon>
        <taxon>Trypanosomatidae</taxon>
        <taxon>Leishmaniinae</taxon>
        <taxon>Leptomonas</taxon>
    </lineage>
</organism>
<sequence length="210" mass="22417">MHSHVIVVPVGAATARATAFSTSSLPRRHFPHLLIYNEAFFELRIAAYFFIETFHCCYSSSMPGKEAPQPPRTGATARSTTRRAATTAAPYDVRRGPLSSSTSTSSSRLAKPGDAAQRIGPLLSSTRSGQVSQAPHEAALPACSTCVACYKASEEVLRASTAVLTNAKSLFLDDVVHHYSGDEAWIRVLRSLGWAEASLQKPATSPSAAP</sequence>
<proteinExistence type="predicted"/>
<evidence type="ECO:0000313" key="2">
    <source>
        <dbReference type="EMBL" id="KPI84206.1"/>
    </source>
</evidence>
<gene>
    <name evidence="2" type="ORF">ABL78_6746</name>
</gene>
<name>A0A0N0P3J6_LEPSE</name>
<accession>A0A0N0P3J6</accession>
<comment type="caution">
    <text evidence="2">The sequence shown here is derived from an EMBL/GenBank/DDBJ whole genome shotgun (WGS) entry which is preliminary data.</text>
</comment>
<evidence type="ECO:0000256" key="1">
    <source>
        <dbReference type="SAM" id="MobiDB-lite"/>
    </source>
</evidence>
<dbReference type="Proteomes" id="UP000038009">
    <property type="component" value="Unassembled WGS sequence"/>
</dbReference>
<dbReference type="VEuPathDB" id="TriTrypDB:Lsey_0279_0090"/>
<protein>
    <submittedName>
        <fullName evidence="2">Uncharacterized protein</fullName>
    </submittedName>
</protein>
<dbReference type="OMA" id="AACCKSS"/>
<feature type="compositionally biased region" description="Low complexity" evidence="1">
    <location>
        <begin position="72"/>
        <end position="89"/>
    </location>
</feature>
<evidence type="ECO:0000313" key="3">
    <source>
        <dbReference type="Proteomes" id="UP000038009"/>
    </source>
</evidence>
<dbReference type="EMBL" id="LJSK01000279">
    <property type="protein sequence ID" value="KPI84206.1"/>
    <property type="molecule type" value="Genomic_DNA"/>
</dbReference>
<reference evidence="2 3" key="1">
    <citation type="journal article" date="2015" name="PLoS Pathog.">
        <title>Leptomonas seymouri: Adaptations to the Dixenous Life Cycle Analyzed by Genome Sequencing, Transcriptome Profiling and Co-infection with Leishmania donovani.</title>
        <authorList>
            <person name="Kraeva N."/>
            <person name="Butenko A."/>
            <person name="Hlavacova J."/>
            <person name="Kostygov A."/>
            <person name="Myskova J."/>
            <person name="Grybchuk D."/>
            <person name="Lestinova T."/>
            <person name="Votypka J."/>
            <person name="Volf P."/>
            <person name="Opperdoes F."/>
            <person name="Flegontov P."/>
            <person name="Lukes J."/>
            <person name="Yurchenko V."/>
        </authorList>
    </citation>
    <scope>NUCLEOTIDE SEQUENCE [LARGE SCALE GENOMIC DNA]</scope>
    <source>
        <strain evidence="2 3">ATCC 30220</strain>
    </source>
</reference>
<dbReference type="AlphaFoldDB" id="A0A0N0P3J6"/>
<keyword evidence="3" id="KW-1185">Reference proteome</keyword>